<evidence type="ECO:0000256" key="3">
    <source>
        <dbReference type="ARBA" id="ARBA00023002"/>
    </source>
</evidence>
<dbReference type="PRINTS" id="PR00463">
    <property type="entry name" value="EP450I"/>
</dbReference>
<keyword evidence="7" id="KW-0472">Membrane</keyword>
<keyword evidence="7" id="KW-1133">Transmembrane helix</keyword>
<reference evidence="8" key="1">
    <citation type="journal article" date="2017" name="Gigascience">
        <title>The genome draft of coconut (Cocos nucifera).</title>
        <authorList>
            <person name="Xiao Y."/>
            <person name="Xu P."/>
            <person name="Fan H."/>
            <person name="Baudouin L."/>
            <person name="Xia W."/>
            <person name="Bocs S."/>
            <person name="Xu J."/>
            <person name="Li Q."/>
            <person name="Guo A."/>
            <person name="Zhou L."/>
            <person name="Li J."/>
            <person name="Wu Y."/>
            <person name="Ma Z."/>
            <person name="Armero A."/>
            <person name="Issali A.E."/>
            <person name="Liu N."/>
            <person name="Peng M."/>
            <person name="Yang Y."/>
        </authorList>
    </citation>
    <scope>NUCLEOTIDE SEQUENCE</scope>
    <source>
        <tissue evidence="8">Spear leaf of Hainan Tall coconut</tissue>
    </source>
</reference>
<dbReference type="Proteomes" id="UP000797356">
    <property type="component" value="Chromosome 16"/>
</dbReference>
<dbReference type="Pfam" id="PF00067">
    <property type="entry name" value="p450"/>
    <property type="match status" value="1"/>
</dbReference>
<accession>A0A8K0IY53</accession>
<feature type="transmembrane region" description="Helical" evidence="7">
    <location>
        <begin position="6"/>
        <end position="25"/>
    </location>
</feature>
<comment type="cofactor">
    <cofactor evidence="5">
        <name>heme</name>
        <dbReference type="ChEBI" id="CHEBI:30413"/>
    </cofactor>
</comment>
<keyword evidence="9" id="KW-1185">Reference proteome</keyword>
<keyword evidence="2 5" id="KW-0479">Metal-binding</keyword>
<dbReference type="Gene3D" id="1.10.630.10">
    <property type="entry name" value="Cytochrome P450"/>
    <property type="match status" value="1"/>
</dbReference>
<evidence type="ECO:0000256" key="1">
    <source>
        <dbReference type="ARBA" id="ARBA00010617"/>
    </source>
</evidence>
<keyword evidence="3 6" id="KW-0560">Oxidoreductase</keyword>
<dbReference type="InterPro" id="IPR017972">
    <property type="entry name" value="Cyt_P450_CS"/>
</dbReference>
<evidence type="ECO:0000256" key="2">
    <source>
        <dbReference type="ARBA" id="ARBA00022723"/>
    </source>
</evidence>
<comment type="caution">
    <text evidence="8">The sequence shown here is derived from an EMBL/GenBank/DDBJ whole genome shotgun (WGS) entry which is preliminary data.</text>
</comment>
<dbReference type="GO" id="GO:0006629">
    <property type="term" value="P:lipid metabolic process"/>
    <property type="evidence" value="ECO:0007669"/>
    <property type="project" value="UniProtKB-ARBA"/>
</dbReference>
<keyword evidence="4 5" id="KW-0408">Iron</keyword>
<sequence>MEATTLTYQTLSISILTSFILYLLLRPPTKSRNHCPFPHPLLGNLVPFLRNRHRFLDWVSDLLSTSPTATVEVRGPLGLSRGVGTANPLVVDHLLRSNFSNYIKDDRTRTALSDLLGDGIFNAEGHLWALQRKTASREFTTRSLKSFITHVVRSQLRNRLLPLLSAAADTGEPLDLQDALRRFSFDNLCTIAFGTDPFSLHHDNSRHRPHHHDSFFLAFDEAVEISSARLLSPVPWVWKVKKFLNIGSERRLRDAIKLIDGYAMKITASKEEEEVNKQDLLSRFMSAIEEDDTGLSSMFTDKKEKRRFLRDIVISFVLAGKDSTSAGLTWFFWLLAVNPRCEKRIYKEISQLLDGGEEEDELGYDELKGMHYLHAAITEALRLYPPVPIDSRVAAADDVLPDGTRVKAGWFADYSAYAMARDERVWGKDCCEFVPERWLDGKGEFVGVEMARFPVFHAGPRTCLGREMAYMQMKAVAAAVLRRFEVEAVVGSGGGVVVAPPYEMSITLRMKAGFAVRVKRRVEAEV</sequence>
<evidence type="ECO:0000313" key="8">
    <source>
        <dbReference type="EMBL" id="KAG1371132.1"/>
    </source>
</evidence>
<name>A0A8K0IY53_COCNU</name>
<dbReference type="PRINTS" id="PR00385">
    <property type="entry name" value="P450"/>
</dbReference>
<dbReference type="OrthoDB" id="1470350at2759"/>
<dbReference type="PROSITE" id="PS00086">
    <property type="entry name" value="CYTOCHROME_P450"/>
    <property type="match status" value="1"/>
</dbReference>
<dbReference type="GO" id="GO:0016705">
    <property type="term" value="F:oxidoreductase activity, acting on paired donors, with incorporation or reduction of molecular oxygen"/>
    <property type="evidence" value="ECO:0007669"/>
    <property type="project" value="InterPro"/>
</dbReference>
<keyword evidence="6" id="KW-0503">Monooxygenase</keyword>
<dbReference type="CDD" id="cd11064">
    <property type="entry name" value="CYP86A"/>
    <property type="match status" value="1"/>
</dbReference>
<keyword evidence="7" id="KW-0812">Transmembrane</keyword>
<keyword evidence="5 6" id="KW-0349">Heme</keyword>
<dbReference type="GO" id="GO:0004497">
    <property type="term" value="F:monooxygenase activity"/>
    <property type="evidence" value="ECO:0007669"/>
    <property type="project" value="UniProtKB-KW"/>
</dbReference>
<evidence type="ECO:0000313" key="9">
    <source>
        <dbReference type="Proteomes" id="UP000797356"/>
    </source>
</evidence>
<gene>
    <name evidence="8" type="ORF">COCNU_16G002260</name>
</gene>
<protein>
    <submittedName>
        <fullName evidence="8">Cytochrome P450 94A1</fullName>
    </submittedName>
</protein>
<reference evidence="8" key="2">
    <citation type="submission" date="2019-07" db="EMBL/GenBank/DDBJ databases">
        <authorList>
            <person name="Yang Y."/>
            <person name="Bocs S."/>
            <person name="Baudouin L."/>
        </authorList>
    </citation>
    <scope>NUCLEOTIDE SEQUENCE</scope>
    <source>
        <tissue evidence="8">Spear leaf of Hainan Tall coconut</tissue>
    </source>
</reference>
<dbReference type="SUPFAM" id="SSF48264">
    <property type="entry name" value="Cytochrome P450"/>
    <property type="match status" value="1"/>
</dbReference>
<evidence type="ECO:0000256" key="5">
    <source>
        <dbReference type="PIRSR" id="PIRSR602401-1"/>
    </source>
</evidence>
<evidence type="ECO:0000256" key="4">
    <source>
        <dbReference type="ARBA" id="ARBA00023004"/>
    </source>
</evidence>
<evidence type="ECO:0000256" key="6">
    <source>
        <dbReference type="RuleBase" id="RU000461"/>
    </source>
</evidence>
<dbReference type="AlphaFoldDB" id="A0A8K0IY53"/>
<evidence type="ECO:0000256" key="7">
    <source>
        <dbReference type="SAM" id="Phobius"/>
    </source>
</evidence>
<dbReference type="InterPro" id="IPR002401">
    <property type="entry name" value="Cyt_P450_E_grp-I"/>
</dbReference>
<proteinExistence type="inferred from homology"/>
<dbReference type="EMBL" id="CM017887">
    <property type="protein sequence ID" value="KAG1371132.1"/>
    <property type="molecule type" value="Genomic_DNA"/>
</dbReference>
<organism evidence="8 9">
    <name type="scientific">Cocos nucifera</name>
    <name type="common">Coconut palm</name>
    <dbReference type="NCBI Taxonomy" id="13894"/>
    <lineage>
        <taxon>Eukaryota</taxon>
        <taxon>Viridiplantae</taxon>
        <taxon>Streptophyta</taxon>
        <taxon>Embryophyta</taxon>
        <taxon>Tracheophyta</taxon>
        <taxon>Spermatophyta</taxon>
        <taxon>Magnoliopsida</taxon>
        <taxon>Liliopsida</taxon>
        <taxon>Arecaceae</taxon>
        <taxon>Arecoideae</taxon>
        <taxon>Cocoseae</taxon>
        <taxon>Attaleinae</taxon>
        <taxon>Cocos</taxon>
    </lineage>
</organism>
<dbReference type="InterPro" id="IPR036396">
    <property type="entry name" value="Cyt_P450_sf"/>
</dbReference>
<feature type="binding site" description="axial binding residue" evidence="5">
    <location>
        <position position="463"/>
    </location>
    <ligand>
        <name>heme</name>
        <dbReference type="ChEBI" id="CHEBI:30413"/>
    </ligand>
    <ligandPart>
        <name>Fe</name>
        <dbReference type="ChEBI" id="CHEBI:18248"/>
    </ligandPart>
</feature>
<feature type="transmembrane region" description="Helical" evidence="7">
    <location>
        <begin position="312"/>
        <end position="335"/>
    </location>
</feature>
<comment type="similarity">
    <text evidence="1 6">Belongs to the cytochrome P450 family.</text>
</comment>
<dbReference type="InterPro" id="IPR001128">
    <property type="entry name" value="Cyt_P450"/>
</dbReference>
<dbReference type="GO" id="GO:0020037">
    <property type="term" value="F:heme binding"/>
    <property type="evidence" value="ECO:0007669"/>
    <property type="project" value="InterPro"/>
</dbReference>
<dbReference type="PANTHER" id="PTHR24296">
    <property type="entry name" value="CYTOCHROME P450"/>
    <property type="match status" value="1"/>
</dbReference>
<dbReference type="GO" id="GO:0005506">
    <property type="term" value="F:iron ion binding"/>
    <property type="evidence" value="ECO:0007669"/>
    <property type="project" value="InterPro"/>
</dbReference>